<dbReference type="OrthoDB" id="4822551at2"/>
<dbReference type="EMBL" id="QLYX01000017">
    <property type="protein sequence ID" value="RAY11708.1"/>
    <property type="molecule type" value="Genomic_DNA"/>
</dbReference>
<dbReference type="AlphaFoldDB" id="A0A365GY70"/>
<keyword evidence="2" id="KW-0812">Transmembrane</keyword>
<keyword evidence="2" id="KW-0472">Membrane</keyword>
<evidence type="ECO:0000256" key="1">
    <source>
        <dbReference type="SAM" id="MobiDB-lite"/>
    </source>
</evidence>
<feature type="domain" description="VanZ-like" evidence="3">
    <location>
        <begin position="84"/>
        <end position="181"/>
    </location>
</feature>
<keyword evidence="2" id="KW-1133">Transmembrane helix</keyword>
<comment type="caution">
    <text evidence="4">The sequence shown here is derived from an EMBL/GenBank/DDBJ whole genome shotgun (WGS) entry which is preliminary data.</text>
</comment>
<dbReference type="PANTHER" id="PTHR36834">
    <property type="entry name" value="MEMBRANE PROTEIN-RELATED"/>
    <property type="match status" value="1"/>
</dbReference>
<feature type="region of interest" description="Disordered" evidence="1">
    <location>
        <begin position="1"/>
        <end position="41"/>
    </location>
</feature>
<name>A0A365GY70_9ACTN</name>
<evidence type="ECO:0000313" key="5">
    <source>
        <dbReference type="Proteomes" id="UP000251891"/>
    </source>
</evidence>
<sequence length="193" mass="20304">MNALLSGRIPADRRNGGREDVPATTTAKTGSTAPSKKTTAASKKRSSWYVTPLRVLAVLVALGALGAFSYWAARVTLTPVADNGNAVGNTEPGHSLKFYLDRPFKEAVLNLGGNLALLAPLGVLLPIVVSRLRGPLRLALVAAVVSLTIEVAQGLLVMGRAFDTDDVILNTAGVVLAYLLVGRRLARLIRGPK</sequence>
<evidence type="ECO:0000256" key="2">
    <source>
        <dbReference type="SAM" id="Phobius"/>
    </source>
</evidence>
<proteinExistence type="predicted"/>
<dbReference type="InterPro" id="IPR006976">
    <property type="entry name" value="VanZ-like"/>
</dbReference>
<feature type="transmembrane region" description="Helical" evidence="2">
    <location>
        <begin position="136"/>
        <end position="155"/>
    </location>
</feature>
<dbReference type="Pfam" id="PF04892">
    <property type="entry name" value="VanZ"/>
    <property type="match status" value="1"/>
</dbReference>
<feature type="transmembrane region" description="Helical" evidence="2">
    <location>
        <begin position="53"/>
        <end position="73"/>
    </location>
</feature>
<organism evidence="4 5">
    <name type="scientific">Actinomadura craniellae</name>
    <dbReference type="NCBI Taxonomy" id="2231787"/>
    <lineage>
        <taxon>Bacteria</taxon>
        <taxon>Bacillati</taxon>
        <taxon>Actinomycetota</taxon>
        <taxon>Actinomycetes</taxon>
        <taxon>Streptosporangiales</taxon>
        <taxon>Thermomonosporaceae</taxon>
        <taxon>Actinomadura</taxon>
    </lineage>
</organism>
<feature type="transmembrane region" description="Helical" evidence="2">
    <location>
        <begin position="107"/>
        <end position="129"/>
    </location>
</feature>
<dbReference type="InterPro" id="IPR053150">
    <property type="entry name" value="Teicoplanin_resist-assoc"/>
</dbReference>
<evidence type="ECO:0000313" key="4">
    <source>
        <dbReference type="EMBL" id="RAY11708.1"/>
    </source>
</evidence>
<feature type="compositionally biased region" description="Low complexity" evidence="1">
    <location>
        <begin position="23"/>
        <end position="41"/>
    </location>
</feature>
<protein>
    <submittedName>
        <fullName evidence="4">VanZ family protein</fullName>
    </submittedName>
</protein>
<accession>A0A365GY70</accession>
<gene>
    <name evidence="4" type="ORF">DPM19_29265</name>
</gene>
<dbReference type="Proteomes" id="UP000251891">
    <property type="component" value="Unassembled WGS sequence"/>
</dbReference>
<keyword evidence="5" id="KW-1185">Reference proteome</keyword>
<feature type="compositionally biased region" description="Basic and acidic residues" evidence="1">
    <location>
        <begin position="10"/>
        <end position="21"/>
    </location>
</feature>
<reference evidence="4 5" key="1">
    <citation type="submission" date="2018-06" db="EMBL/GenBank/DDBJ databases">
        <title>Actinomadura craniellae sp. nov. isolated from marine sponge Craniella sp.</title>
        <authorList>
            <person name="Li L."/>
            <person name="Xu Q.H."/>
            <person name="Lin H.W."/>
            <person name="Lu Y.H."/>
        </authorList>
    </citation>
    <scope>NUCLEOTIDE SEQUENCE [LARGE SCALE GENOMIC DNA]</scope>
    <source>
        <strain evidence="4 5">LHW63021</strain>
    </source>
</reference>
<dbReference type="PANTHER" id="PTHR36834:SF1">
    <property type="entry name" value="INTEGRAL MEMBRANE PROTEIN"/>
    <property type="match status" value="1"/>
</dbReference>
<feature type="transmembrane region" description="Helical" evidence="2">
    <location>
        <begin position="167"/>
        <end position="186"/>
    </location>
</feature>
<evidence type="ECO:0000259" key="3">
    <source>
        <dbReference type="Pfam" id="PF04892"/>
    </source>
</evidence>